<evidence type="ECO:0000313" key="2">
    <source>
        <dbReference type="EMBL" id="MBI8989260.1"/>
    </source>
</evidence>
<name>A0A934I0Y6_9CORY</name>
<dbReference type="Proteomes" id="UP000645966">
    <property type="component" value="Unassembled WGS sequence"/>
</dbReference>
<keyword evidence="1" id="KW-0472">Membrane</keyword>
<organism evidence="2 3">
    <name type="scientific">Corynebacterium meridianum</name>
    <dbReference type="NCBI Taxonomy" id="2765363"/>
    <lineage>
        <taxon>Bacteria</taxon>
        <taxon>Bacillati</taxon>
        <taxon>Actinomycetota</taxon>
        <taxon>Actinomycetes</taxon>
        <taxon>Mycobacteriales</taxon>
        <taxon>Corynebacteriaceae</taxon>
        <taxon>Corynebacterium</taxon>
    </lineage>
</organism>
<comment type="caution">
    <text evidence="2">The sequence shown here is derived from an EMBL/GenBank/DDBJ whole genome shotgun (WGS) entry which is preliminary data.</text>
</comment>
<evidence type="ECO:0000313" key="3">
    <source>
        <dbReference type="Proteomes" id="UP000645966"/>
    </source>
</evidence>
<proteinExistence type="predicted"/>
<keyword evidence="3" id="KW-1185">Reference proteome</keyword>
<dbReference type="RefSeq" id="WP_198738258.1">
    <property type="nucleotide sequence ID" value="NZ_JAEIOS010000011.1"/>
</dbReference>
<protein>
    <submittedName>
        <fullName evidence="2">Uncharacterized protein</fullName>
    </submittedName>
</protein>
<accession>A0A934I0Y6</accession>
<keyword evidence="1" id="KW-1133">Transmembrane helix</keyword>
<keyword evidence="1" id="KW-0812">Transmembrane</keyword>
<reference evidence="2" key="1">
    <citation type="submission" date="2020-12" db="EMBL/GenBank/DDBJ databases">
        <title>Genome public.</title>
        <authorList>
            <person name="Sun Q."/>
        </authorList>
    </citation>
    <scope>NUCLEOTIDE SEQUENCE</scope>
    <source>
        <strain evidence="2">CCM 8863</strain>
    </source>
</reference>
<feature type="transmembrane region" description="Helical" evidence="1">
    <location>
        <begin position="54"/>
        <end position="71"/>
    </location>
</feature>
<feature type="transmembrane region" description="Helical" evidence="1">
    <location>
        <begin position="31"/>
        <end position="48"/>
    </location>
</feature>
<evidence type="ECO:0000256" key="1">
    <source>
        <dbReference type="SAM" id="Phobius"/>
    </source>
</evidence>
<sequence>MIRKTVEMGFYRDRQSDTDVPTTPRSNRKAVFSWIAVGLGVCGLLSSFGDSGVVHIMSSIIFSVGIALPGAM</sequence>
<gene>
    <name evidence="2" type="ORF">JDV75_05735</name>
</gene>
<dbReference type="EMBL" id="JAEIOS010000011">
    <property type="protein sequence ID" value="MBI8989260.1"/>
    <property type="molecule type" value="Genomic_DNA"/>
</dbReference>
<dbReference type="AlphaFoldDB" id="A0A934I0Y6"/>